<reference evidence="1 2" key="1">
    <citation type="submission" date="2016-09" db="EMBL/GenBank/DDBJ databases">
        <title>Complete genome of Desulfosporosinus sp. OL.</title>
        <authorList>
            <person name="Mardanov A."/>
            <person name="Beletsky A."/>
            <person name="Panova A."/>
            <person name="Karnachuk O."/>
            <person name="Ravin N."/>
        </authorList>
    </citation>
    <scope>NUCLEOTIDE SEQUENCE [LARGE SCALE GENOMIC DNA]</scope>
    <source>
        <strain evidence="1 2">OL</strain>
    </source>
</reference>
<name>A0A1Q8R0P7_9FIRM</name>
<evidence type="ECO:0000313" key="1">
    <source>
        <dbReference type="EMBL" id="OLN33192.1"/>
    </source>
</evidence>
<comment type="caution">
    <text evidence="1">The sequence shown here is derived from an EMBL/GenBank/DDBJ whole genome shotgun (WGS) entry which is preliminary data.</text>
</comment>
<evidence type="ECO:0000313" key="2">
    <source>
        <dbReference type="Proteomes" id="UP000186102"/>
    </source>
</evidence>
<proteinExistence type="predicted"/>
<organism evidence="1 2">
    <name type="scientific">Desulfosporosinus metallidurans</name>
    <dbReference type="NCBI Taxonomy" id="1888891"/>
    <lineage>
        <taxon>Bacteria</taxon>
        <taxon>Bacillati</taxon>
        <taxon>Bacillota</taxon>
        <taxon>Clostridia</taxon>
        <taxon>Eubacteriales</taxon>
        <taxon>Desulfitobacteriaceae</taxon>
        <taxon>Desulfosporosinus</taxon>
    </lineage>
</organism>
<dbReference type="AlphaFoldDB" id="A0A1Q8R0P7"/>
<keyword evidence="2" id="KW-1185">Reference proteome</keyword>
<accession>A0A1Q8R0P7</accession>
<dbReference type="Proteomes" id="UP000186102">
    <property type="component" value="Unassembled WGS sequence"/>
</dbReference>
<sequence length="43" mass="4887">MKIILKGEFICWVGAITCWADGDTVQNIIDILFIFDPLFNKAL</sequence>
<gene>
    <name evidence="1" type="ORF">DSOL_0919</name>
</gene>
<protein>
    <submittedName>
        <fullName evidence="1">Uncharacterized protein</fullName>
    </submittedName>
</protein>
<dbReference type="EMBL" id="MLBF01000004">
    <property type="protein sequence ID" value="OLN33192.1"/>
    <property type="molecule type" value="Genomic_DNA"/>
</dbReference>